<dbReference type="InterPro" id="IPR018114">
    <property type="entry name" value="TRYPSIN_HIS"/>
</dbReference>
<dbReference type="PROSITE" id="PS00134">
    <property type="entry name" value="TRYPSIN_HIS"/>
    <property type="match status" value="1"/>
</dbReference>
<dbReference type="Gene3D" id="2.40.10.10">
    <property type="entry name" value="Trypsin-like serine proteases"/>
    <property type="match status" value="1"/>
</dbReference>
<dbReference type="EMBL" id="OU963915">
    <property type="protein sequence ID" value="CAH0403062.1"/>
    <property type="molecule type" value="Genomic_DNA"/>
</dbReference>
<evidence type="ECO:0000256" key="1">
    <source>
        <dbReference type="ARBA" id="ARBA00023157"/>
    </source>
</evidence>
<dbReference type="InterPro" id="IPR000859">
    <property type="entry name" value="CUB_dom"/>
</dbReference>
<evidence type="ECO:0000313" key="7">
    <source>
        <dbReference type="Proteomes" id="UP001153292"/>
    </source>
</evidence>
<dbReference type="SUPFAM" id="SSF49854">
    <property type="entry name" value="Spermadhesin, CUB domain"/>
    <property type="match status" value="1"/>
</dbReference>
<dbReference type="SMART" id="SM00020">
    <property type="entry name" value="Tryp_SPc"/>
    <property type="match status" value="1"/>
</dbReference>
<dbReference type="Pfam" id="PF00431">
    <property type="entry name" value="CUB"/>
    <property type="match status" value="1"/>
</dbReference>
<comment type="caution">
    <text evidence="2">Lacks conserved residue(s) required for the propagation of feature annotation.</text>
</comment>
<feature type="signal peptide" evidence="3">
    <location>
        <begin position="1"/>
        <end position="18"/>
    </location>
</feature>
<keyword evidence="1" id="KW-1015">Disulfide bond</keyword>
<feature type="domain" description="Peptidase S1" evidence="5">
    <location>
        <begin position="155"/>
        <end position="389"/>
    </location>
</feature>
<dbReference type="PROSITE" id="PS01180">
    <property type="entry name" value="CUB"/>
    <property type="match status" value="1"/>
</dbReference>
<dbReference type="PRINTS" id="PR00722">
    <property type="entry name" value="CHYMOTRYPSIN"/>
</dbReference>
<dbReference type="Proteomes" id="UP001153292">
    <property type="component" value="Chromosome 22"/>
</dbReference>
<keyword evidence="7" id="KW-1185">Reference proteome</keyword>
<dbReference type="InterPro" id="IPR001314">
    <property type="entry name" value="Peptidase_S1A"/>
</dbReference>
<dbReference type="Gene3D" id="2.60.120.290">
    <property type="entry name" value="Spermadhesin, CUB domain"/>
    <property type="match status" value="1"/>
</dbReference>
<feature type="chain" id="PRO_5045040762" description="Venom serine protease 34" evidence="3">
    <location>
        <begin position="19"/>
        <end position="396"/>
    </location>
</feature>
<evidence type="ECO:0000313" key="6">
    <source>
        <dbReference type="EMBL" id="CAH0403062.1"/>
    </source>
</evidence>
<evidence type="ECO:0000259" key="5">
    <source>
        <dbReference type="PROSITE" id="PS50240"/>
    </source>
</evidence>
<evidence type="ECO:0000256" key="3">
    <source>
        <dbReference type="SAM" id="SignalP"/>
    </source>
</evidence>
<sequence>MFKRYLSLLLLIVDFVYSQDANCDFYQSVAVGVTYTVKSPNYPYSYGRGQQCRWIADCPVGYNCRLQCTEVNMPQSTSCSMDRLLVSRSGDLQLNNADYYCGQGQFTSLSIGTRISMGLVVSQSSTGGRFSCTLQAVKQQTSGTCSCGYRKQNRIVGGVETGVNEYPMMAALLDQRTDEIKCGAVIIDKRYVLTAAHCLEQLVPSKLLVIVGQHYVTDEANIPASDKYGISQFIMHPQYSSSNYNNDMGLVQLNRDITFNDRVGPVCLPFKFTNTDMTGAKLTILGWGTLYFGGPKANALRKVDVDVISQNTCRNTVPTLTSRQICTFTPGKDSCQDDSGGPLLYTDSATGLLFNIGIVSSGQFCATNGQPGVNTRVPALLDWIQSNTPGANYCIK</sequence>
<gene>
    <name evidence="6" type="ORF">CHILSU_LOCUS6320</name>
</gene>
<accession>A0ABN8B265</accession>
<protein>
    <recommendedName>
        <fullName evidence="8">Venom serine protease 34</fullName>
    </recommendedName>
</protein>
<evidence type="ECO:0008006" key="8">
    <source>
        <dbReference type="Google" id="ProtNLM"/>
    </source>
</evidence>
<name>A0ABN8B265_CHISP</name>
<keyword evidence="3" id="KW-0732">Signal</keyword>
<evidence type="ECO:0000256" key="2">
    <source>
        <dbReference type="PROSITE-ProRule" id="PRU00059"/>
    </source>
</evidence>
<dbReference type="Pfam" id="PF00089">
    <property type="entry name" value="Trypsin"/>
    <property type="match status" value="1"/>
</dbReference>
<organism evidence="6 7">
    <name type="scientific">Chilo suppressalis</name>
    <name type="common">Asiatic rice borer moth</name>
    <dbReference type="NCBI Taxonomy" id="168631"/>
    <lineage>
        <taxon>Eukaryota</taxon>
        <taxon>Metazoa</taxon>
        <taxon>Ecdysozoa</taxon>
        <taxon>Arthropoda</taxon>
        <taxon>Hexapoda</taxon>
        <taxon>Insecta</taxon>
        <taxon>Pterygota</taxon>
        <taxon>Neoptera</taxon>
        <taxon>Endopterygota</taxon>
        <taxon>Lepidoptera</taxon>
        <taxon>Glossata</taxon>
        <taxon>Ditrysia</taxon>
        <taxon>Pyraloidea</taxon>
        <taxon>Crambidae</taxon>
        <taxon>Crambinae</taxon>
        <taxon>Chilo</taxon>
    </lineage>
</organism>
<dbReference type="InterPro" id="IPR043504">
    <property type="entry name" value="Peptidase_S1_PA_chymotrypsin"/>
</dbReference>
<proteinExistence type="predicted"/>
<dbReference type="PROSITE" id="PS50240">
    <property type="entry name" value="TRYPSIN_DOM"/>
    <property type="match status" value="1"/>
</dbReference>
<reference evidence="6" key="1">
    <citation type="submission" date="2021-12" db="EMBL/GenBank/DDBJ databases">
        <authorList>
            <person name="King R."/>
        </authorList>
    </citation>
    <scope>NUCLEOTIDE SEQUENCE</scope>
</reference>
<dbReference type="InterPro" id="IPR009003">
    <property type="entry name" value="Peptidase_S1_PA"/>
</dbReference>
<dbReference type="InterPro" id="IPR001254">
    <property type="entry name" value="Trypsin_dom"/>
</dbReference>
<feature type="domain" description="CUB" evidence="4">
    <location>
        <begin position="23"/>
        <end position="137"/>
    </location>
</feature>
<dbReference type="CDD" id="cd00190">
    <property type="entry name" value="Tryp_SPc"/>
    <property type="match status" value="1"/>
</dbReference>
<dbReference type="SUPFAM" id="SSF50494">
    <property type="entry name" value="Trypsin-like serine proteases"/>
    <property type="match status" value="1"/>
</dbReference>
<dbReference type="InterPro" id="IPR035914">
    <property type="entry name" value="Sperma_CUB_dom_sf"/>
</dbReference>
<dbReference type="PANTHER" id="PTHR24252:SF7">
    <property type="entry name" value="HYALIN"/>
    <property type="match status" value="1"/>
</dbReference>
<evidence type="ECO:0000259" key="4">
    <source>
        <dbReference type="PROSITE" id="PS01180"/>
    </source>
</evidence>
<dbReference type="PANTHER" id="PTHR24252">
    <property type="entry name" value="ACROSIN-RELATED"/>
    <property type="match status" value="1"/>
</dbReference>